<dbReference type="InterPro" id="IPR050309">
    <property type="entry name" value="Type-B_Carboxylest/Lipase"/>
</dbReference>
<dbReference type="AlphaFoldDB" id="A0A6M0IQB4"/>
<sequence length="557" mass="60304">MSNNRREFLQKLGFGATALGVSPITSDVTAKPTAPNRKDSVVAAESNAVVETSAGKVRGYTHNGIVNFKGIPYAATTAGEARFMPPAKLTPWTGVRNSLIYGPVCPQKPNAGWSSEEYAFLYQWNDGSQGEDCLRLNVWSPGVNDGKKRPVMFWIHGGAFFSGSSQEHPSYDGENLSRFGDVVVVSINHRLNVFGFLDLSDYGSQYAQSGNVGMLDLVAALEWVRDNIAQFGGDASNVTIFGQSGGAAKVTTLMAMPSAKGLFHKGISESSSTVQVATHTYAAQLAEHVLADLKLNRSTISDIHKLSFARITEAGIAAEKKMGATIPPGVGRAGWQPVVDGTVLPAHPFEPAVPAYSANIPMIIGTNRNEASASINNPGMESIDDDGAKKKLAERFGDKGGQLYDVLRKVHPKAKPVELISYVAPYNPMAYLQAERKAAQDAAPVYLYLFAWQTPVLDGRPRSFHCSEIPFVFANTDRCETMTGGGNEARELATKMSQAWVNFARTGNPNHKGLPNWPAFMPDNGAMMVFNKTSDVRNDPDGEARKVLESLYYKRSV</sequence>
<feature type="domain" description="Carboxylesterase type B" evidence="4">
    <location>
        <begin position="47"/>
        <end position="538"/>
    </location>
</feature>
<keyword evidence="2 3" id="KW-0378">Hydrolase</keyword>
<dbReference type="Pfam" id="PF00135">
    <property type="entry name" value="COesterase"/>
    <property type="match status" value="1"/>
</dbReference>
<evidence type="ECO:0000259" key="4">
    <source>
        <dbReference type="Pfam" id="PF00135"/>
    </source>
</evidence>
<dbReference type="Gene3D" id="3.40.50.1820">
    <property type="entry name" value="alpha/beta hydrolase"/>
    <property type="match status" value="1"/>
</dbReference>
<evidence type="ECO:0000313" key="5">
    <source>
        <dbReference type="EMBL" id="NEU70107.1"/>
    </source>
</evidence>
<dbReference type="InterPro" id="IPR006311">
    <property type="entry name" value="TAT_signal"/>
</dbReference>
<evidence type="ECO:0000256" key="3">
    <source>
        <dbReference type="RuleBase" id="RU361235"/>
    </source>
</evidence>
<reference evidence="5 6" key="1">
    <citation type="submission" date="2020-02" db="EMBL/GenBank/DDBJ databases">
        <title>Draft genome sequence of two Spirosoma agri KCTC 52727 and Spirosoma terrae KCTC 52035.</title>
        <authorList>
            <person name="Rojas J."/>
            <person name="Ambika Manirajan B."/>
            <person name="Ratering S."/>
            <person name="Suarez C."/>
            <person name="Schnell S."/>
        </authorList>
    </citation>
    <scope>NUCLEOTIDE SEQUENCE [LARGE SCALE GENOMIC DNA]</scope>
    <source>
        <strain evidence="5 6">KCTC 52727</strain>
    </source>
</reference>
<evidence type="ECO:0000313" key="6">
    <source>
        <dbReference type="Proteomes" id="UP000477386"/>
    </source>
</evidence>
<dbReference type="RefSeq" id="WP_164043291.1">
    <property type="nucleotide sequence ID" value="NZ_JAAGNZ010000003.1"/>
</dbReference>
<dbReference type="InterPro" id="IPR002018">
    <property type="entry name" value="CarbesteraseB"/>
</dbReference>
<dbReference type="PROSITE" id="PS00122">
    <property type="entry name" value="CARBOXYLESTERASE_B_1"/>
    <property type="match status" value="1"/>
</dbReference>
<comment type="similarity">
    <text evidence="1 3">Belongs to the type-B carboxylesterase/lipase family.</text>
</comment>
<dbReference type="GO" id="GO:0016787">
    <property type="term" value="F:hydrolase activity"/>
    <property type="evidence" value="ECO:0007669"/>
    <property type="project" value="UniProtKB-KW"/>
</dbReference>
<evidence type="ECO:0000256" key="1">
    <source>
        <dbReference type="ARBA" id="ARBA00005964"/>
    </source>
</evidence>
<organism evidence="5 6">
    <name type="scientific">Spirosoma agri</name>
    <dbReference type="NCBI Taxonomy" id="1987381"/>
    <lineage>
        <taxon>Bacteria</taxon>
        <taxon>Pseudomonadati</taxon>
        <taxon>Bacteroidota</taxon>
        <taxon>Cytophagia</taxon>
        <taxon>Cytophagales</taxon>
        <taxon>Cytophagaceae</taxon>
        <taxon>Spirosoma</taxon>
    </lineage>
</organism>
<protein>
    <recommendedName>
        <fullName evidence="3">Carboxylic ester hydrolase</fullName>
        <ecNumber evidence="3">3.1.1.-</ecNumber>
    </recommendedName>
</protein>
<dbReference type="SUPFAM" id="SSF53474">
    <property type="entry name" value="alpha/beta-Hydrolases"/>
    <property type="match status" value="1"/>
</dbReference>
<comment type="caution">
    <text evidence="5">The sequence shown here is derived from an EMBL/GenBank/DDBJ whole genome shotgun (WGS) entry which is preliminary data.</text>
</comment>
<dbReference type="InterPro" id="IPR029058">
    <property type="entry name" value="AB_hydrolase_fold"/>
</dbReference>
<proteinExistence type="inferred from homology"/>
<dbReference type="EMBL" id="JAAGNZ010000003">
    <property type="protein sequence ID" value="NEU70107.1"/>
    <property type="molecule type" value="Genomic_DNA"/>
</dbReference>
<dbReference type="InterPro" id="IPR019826">
    <property type="entry name" value="Carboxylesterase_B_AS"/>
</dbReference>
<gene>
    <name evidence="5" type="ORF">GK091_24740</name>
</gene>
<name>A0A6M0IQB4_9BACT</name>
<dbReference type="Proteomes" id="UP000477386">
    <property type="component" value="Unassembled WGS sequence"/>
</dbReference>
<keyword evidence="6" id="KW-1185">Reference proteome</keyword>
<dbReference type="PROSITE" id="PS51318">
    <property type="entry name" value="TAT"/>
    <property type="match status" value="1"/>
</dbReference>
<accession>A0A6M0IQB4</accession>
<dbReference type="EC" id="3.1.1.-" evidence="3"/>
<dbReference type="PANTHER" id="PTHR11559">
    <property type="entry name" value="CARBOXYLESTERASE"/>
    <property type="match status" value="1"/>
</dbReference>
<evidence type="ECO:0000256" key="2">
    <source>
        <dbReference type="ARBA" id="ARBA00022801"/>
    </source>
</evidence>